<dbReference type="Proteomes" id="UP001320148">
    <property type="component" value="Chromosome"/>
</dbReference>
<dbReference type="EMBL" id="AP024488">
    <property type="protein sequence ID" value="BCS97438.1"/>
    <property type="molecule type" value="Genomic_DNA"/>
</dbReference>
<proteinExistence type="predicted"/>
<accession>A0ABM7PIN2</accession>
<sequence length="135" mass="15245">MWHDRALAAAEVGKIWGVGWRYETFLKVRGINTALDLVRADRSMIQKHMGINGTRFFGEFHAKKFIFNEIGKARRGDFQDVAAGCVPFGERALVVFIIDRAFVLGSGKGEAKHITLDDKRFQRCRFYHAGKVAVG</sequence>
<evidence type="ECO:0000313" key="2">
    <source>
        <dbReference type="Proteomes" id="UP001320148"/>
    </source>
</evidence>
<protein>
    <submittedName>
        <fullName evidence="1">Uncharacterized protein</fullName>
    </submittedName>
</protein>
<organism evidence="1 2">
    <name type="scientific">Desulfoluna limicola</name>
    <dbReference type="NCBI Taxonomy" id="2810562"/>
    <lineage>
        <taxon>Bacteria</taxon>
        <taxon>Pseudomonadati</taxon>
        <taxon>Thermodesulfobacteriota</taxon>
        <taxon>Desulfobacteria</taxon>
        <taxon>Desulfobacterales</taxon>
        <taxon>Desulfolunaceae</taxon>
        <taxon>Desulfoluna</taxon>
    </lineage>
</organism>
<dbReference type="Gene3D" id="1.10.150.20">
    <property type="entry name" value="5' to 3' exonuclease, C-terminal subdomain"/>
    <property type="match status" value="1"/>
</dbReference>
<evidence type="ECO:0000313" key="1">
    <source>
        <dbReference type="EMBL" id="BCS97438.1"/>
    </source>
</evidence>
<dbReference type="InterPro" id="IPR043502">
    <property type="entry name" value="DNA/RNA_pol_sf"/>
</dbReference>
<name>A0ABM7PIN2_9BACT</name>
<dbReference type="SUPFAM" id="SSF56672">
    <property type="entry name" value="DNA/RNA polymerases"/>
    <property type="match status" value="1"/>
</dbReference>
<keyword evidence="2" id="KW-1185">Reference proteome</keyword>
<gene>
    <name evidence="1" type="ORF">DSLASN_30700</name>
</gene>
<reference evidence="1 2" key="1">
    <citation type="submission" date="2021-02" db="EMBL/GenBank/DDBJ databases">
        <title>Complete genome of Desulfoluna sp. strain ASN36.</title>
        <authorList>
            <person name="Takahashi A."/>
            <person name="Kojima H."/>
            <person name="Fukui M."/>
        </authorList>
    </citation>
    <scope>NUCLEOTIDE SEQUENCE [LARGE SCALE GENOMIC DNA]</scope>
    <source>
        <strain evidence="1 2">ASN36</strain>
    </source>
</reference>